<keyword evidence="11" id="KW-0479">Metal-binding</keyword>
<dbReference type="FunCoup" id="S2IZP9">
    <property type="interactions" value="254"/>
</dbReference>
<dbReference type="STRING" id="1220926.S2IZP9"/>
<evidence type="ECO:0000256" key="8">
    <source>
        <dbReference type="ARBA" id="ARBA00023128"/>
    </source>
</evidence>
<accession>S2IZP9</accession>
<dbReference type="GO" id="GO:0005743">
    <property type="term" value="C:mitochondrial inner membrane"/>
    <property type="evidence" value="ECO:0007669"/>
    <property type="project" value="UniProtKB-SubCell"/>
</dbReference>
<evidence type="ECO:0000256" key="13">
    <source>
        <dbReference type="SAM" id="MobiDB-lite"/>
    </source>
</evidence>
<sequence>MSFALSKSLKHTVTFKRQWPLVLSLSQQQRLHSAPIQSTAQPPQQVSKPDRKHGSVHWKLERITAISMVPLISATFIMGPNTLADVLLGVLLPFHVHMAMLIVFIDYFNPSRANPLLCKAMTYTLHTSSTAVMLGCALFNYRDIGITEFIQRLWAA</sequence>
<comment type="caution">
    <text evidence="12">Lacks conserved residue(s) required for the propagation of feature annotation.</text>
</comment>
<evidence type="ECO:0000313" key="14">
    <source>
        <dbReference type="EMBL" id="EPB83246.1"/>
    </source>
</evidence>
<feature type="transmembrane region" description="Helical" evidence="12">
    <location>
        <begin position="120"/>
        <end position="141"/>
    </location>
</feature>
<dbReference type="GO" id="GO:0046872">
    <property type="term" value="F:metal ion binding"/>
    <property type="evidence" value="ECO:0007669"/>
    <property type="project" value="UniProtKB-KW"/>
</dbReference>
<dbReference type="AlphaFoldDB" id="S2IZP9"/>
<keyword evidence="15" id="KW-1185">Reference proteome</keyword>
<dbReference type="PANTHER" id="PTHR13337">
    <property type="entry name" value="SUCCINATE DEHYDROGENASE"/>
    <property type="match status" value="1"/>
</dbReference>
<keyword evidence="11" id="KW-0408">Iron</keyword>
<protein>
    <recommendedName>
        <fullName evidence="12">Succinate dehydrogenase [ubiquinone] cytochrome b small subunit</fullName>
    </recommendedName>
</protein>
<organism evidence="14 15">
    <name type="scientific">Mucor circinelloides f. circinelloides (strain 1006PhL)</name>
    <name type="common">Mucormycosis agent</name>
    <name type="synonym">Calyptromyces circinelloides</name>
    <dbReference type="NCBI Taxonomy" id="1220926"/>
    <lineage>
        <taxon>Eukaryota</taxon>
        <taxon>Fungi</taxon>
        <taxon>Fungi incertae sedis</taxon>
        <taxon>Mucoromycota</taxon>
        <taxon>Mucoromycotina</taxon>
        <taxon>Mucoromycetes</taxon>
        <taxon>Mucorales</taxon>
        <taxon>Mucorineae</taxon>
        <taxon>Mucoraceae</taxon>
        <taxon>Mucor</taxon>
    </lineage>
</organism>
<keyword evidence="9 12" id="KW-0472">Membrane</keyword>
<feature type="binding site" description="axial binding residue" evidence="11">
    <location>
        <position position="95"/>
    </location>
    <ligand>
        <name>heme b</name>
        <dbReference type="ChEBI" id="CHEBI:60344"/>
        <note>ligand shared with SDHC</note>
    </ligand>
    <ligandPart>
        <name>Fe</name>
        <dbReference type="ChEBI" id="CHEBI:18248"/>
    </ligandPart>
</feature>
<feature type="region of interest" description="Disordered" evidence="13">
    <location>
        <begin position="34"/>
        <end position="55"/>
    </location>
</feature>
<proteinExistence type="inferred from homology"/>
<feature type="transmembrane region" description="Helical" evidence="12">
    <location>
        <begin position="86"/>
        <end position="108"/>
    </location>
</feature>
<dbReference type="GO" id="GO:0006121">
    <property type="term" value="P:mitochondrial electron transport, succinate to ubiquinone"/>
    <property type="evidence" value="ECO:0007669"/>
    <property type="project" value="TreeGrafter"/>
</dbReference>
<keyword evidence="5 12" id="KW-0999">Mitochondrion inner membrane</keyword>
<evidence type="ECO:0000256" key="7">
    <source>
        <dbReference type="ARBA" id="ARBA00022989"/>
    </source>
</evidence>
<dbReference type="GO" id="GO:0048039">
    <property type="term" value="F:ubiquinone binding"/>
    <property type="evidence" value="ECO:0007669"/>
    <property type="project" value="TreeGrafter"/>
</dbReference>
<feature type="binding site" evidence="10">
    <location>
        <position position="107"/>
    </location>
    <ligand>
        <name>a ubiquinone</name>
        <dbReference type="ChEBI" id="CHEBI:16389"/>
        <note>ligand shared with IP/SDHB</note>
    </ligand>
</feature>
<dbReference type="eggNOG" id="KOG4097">
    <property type="taxonomic scope" value="Eukaryota"/>
</dbReference>
<dbReference type="InterPro" id="IPR034804">
    <property type="entry name" value="SQR/QFR_C/D"/>
</dbReference>
<dbReference type="EMBL" id="KE124078">
    <property type="protein sequence ID" value="EPB83246.1"/>
    <property type="molecule type" value="Genomic_DNA"/>
</dbReference>
<keyword evidence="3" id="KW-0813">Transport</keyword>
<evidence type="ECO:0000256" key="4">
    <source>
        <dbReference type="ARBA" id="ARBA00022692"/>
    </source>
</evidence>
<dbReference type="OMA" id="FIMGPNT"/>
<comment type="subcellular location">
    <subcellularLocation>
        <location evidence="1 12">Mitochondrion inner membrane</location>
        <topology evidence="1 12">Multi-pass membrane protein</topology>
    </subcellularLocation>
</comment>
<dbReference type="PANTHER" id="PTHR13337:SF2">
    <property type="entry name" value="SUCCINATE DEHYDROGENASE [UBIQUINONE] CYTOCHROME B SMALL SUBUNIT, MITOCHONDRIAL"/>
    <property type="match status" value="1"/>
</dbReference>
<dbReference type="InParanoid" id="S2IZP9"/>
<keyword evidence="4 12" id="KW-0812">Transmembrane</keyword>
<evidence type="ECO:0000256" key="1">
    <source>
        <dbReference type="ARBA" id="ARBA00004448"/>
    </source>
</evidence>
<dbReference type="VEuPathDB" id="FungiDB:HMPREF1544_09990"/>
<evidence type="ECO:0000256" key="2">
    <source>
        <dbReference type="ARBA" id="ARBA00007294"/>
    </source>
</evidence>
<dbReference type="GO" id="GO:0006099">
    <property type="term" value="P:tricarboxylic acid cycle"/>
    <property type="evidence" value="ECO:0007669"/>
    <property type="project" value="TreeGrafter"/>
</dbReference>
<feature type="compositionally biased region" description="Polar residues" evidence="13">
    <location>
        <begin position="34"/>
        <end position="47"/>
    </location>
</feature>
<keyword evidence="8 12" id="KW-0496">Mitochondrion</keyword>
<dbReference type="Proteomes" id="UP000014254">
    <property type="component" value="Unassembled WGS sequence"/>
</dbReference>
<dbReference type="GO" id="GO:0020037">
    <property type="term" value="F:heme binding"/>
    <property type="evidence" value="ECO:0007669"/>
    <property type="project" value="TreeGrafter"/>
</dbReference>
<dbReference type="InterPro" id="IPR007992">
    <property type="entry name" value="CybS"/>
</dbReference>
<dbReference type="SUPFAM" id="SSF81343">
    <property type="entry name" value="Fumarate reductase respiratory complex transmembrane subunits"/>
    <property type="match status" value="1"/>
</dbReference>
<evidence type="ECO:0000256" key="5">
    <source>
        <dbReference type="ARBA" id="ARBA00022792"/>
    </source>
</evidence>
<evidence type="ECO:0000256" key="6">
    <source>
        <dbReference type="ARBA" id="ARBA00022946"/>
    </source>
</evidence>
<evidence type="ECO:0000313" key="15">
    <source>
        <dbReference type="Proteomes" id="UP000014254"/>
    </source>
</evidence>
<dbReference type="OrthoDB" id="18577at2759"/>
<evidence type="ECO:0000256" key="3">
    <source>
        <dbReference type="ARBA" id="ARBA00022448"/>
    </source>
</evidence>
<comment type="similarity">
    <text evidence="2 12">Belongs to the CybS family.</text>
</comment>
<evidence type="ECO:0000256" key="10">
    <source>
        <dbReference type="PIRSR" id="PIRSR607992-1"/>
    </source>
</evidence>
<evidence type="ECO:0000256" key="12">
    <source>
        <dbReference type="RuleBase" id="RU364031"/>
    </source>
</evidence>
<gene>
    <name evidence="14" type="ORF">HMPREF1544_09990</name>
</gene>
<evidence type="ECO:0000256" key="11">
    <source>
        <dbReference type="PIRSR" id="PIRSR607992-2"/>
    </source>
</evidence>
<dbReference type="Pfam" id="PF05328">
    <property type="entry name" value="CybS"/>
    <property type="match status" value="1"/>
</dbReference>
<keyword evidence="6 12" id="KW-0809">Transit peptide</keyword>
<reference evidence="15" key="1">
    <citation type="submission" date="2013-05" db="EMBL/GenBank/DDBJ databases">
        <title>The Genome sequence of Mucor circinelloides f. circinelloides 1006PhL.</title>
        <authorList>
            <consortium name="The Broad Institute Genomics Platform"/>
            <person name="Cuomo C."/>
            <person name="Earl A."/>
            <person name="Findley K."/>
            <person name="Lee S.C."/>
            <person name="Walker B."/>
            <person name="Young S."/>
            <person name="Zeng Q."/>
            <person name="Gargeya S."/>
            <person name="Fitzgerald M."/>
            <person name="Haas B."/>
            <person name="Abouelleil A."/>
            <person name="Allen A.W."/>
            <person name="Alvarado L."/>
            <person name="Arachchi H.M."/>
            <person name="Berlin A.M."/>
            <person name="Chapman S.B."/>
            <person name="Gainer-Dewar J."/>
            <person name="Goldberg J."/>
            <person name="Griggs A."/>
            <person name="Gujja S."/>
            <person name="Hansen M."/>
            <person name="Howarth C."/>
            <person name="Imamovic A."/>
            <person name="Ireland A."/>
            <person name="Larimer J."/>
            <person name="McCowan C."/>
            <person name="Murphy C."/>
            <person name="Pearson M."/>
            <person name="Poon T.W."/>
            <person name="Priest M."/>
            <person name="Roberts A."/>
            <person name="Saif S."/>
            <person name="Shea T."/>
            <person name="Sisk P."/>
            <person name="Sykes S."/>
            <person name="Wortman J."/>
            <person name="Nusbaum C."/>
            <person name="Birren B."/>
        </authorList>
    </citation>
    <scope>NUCLEOTIDE SEQUENCE [LARGE SCALE GENOMIC DNA]</scope>
    <source>
        <strain evidence="15">1006PhL</strain>
    </source>
</reference>
<keyword evidence="7 12" id="KW-1133">Transmembrane helix</keyword>
<evidence type="ECO:0000256" key="9">
    <source>
        <dbReference type="ARBA" id="ARBA00023136"/>
    </source>
</evidence>
<dbReference type="Gene3D" id="1.20.1300.10">
    <property type="entry name" value="Fumarate reductase/succinate dehydrogenase, transmembrane subunit"/>
    <property type="match status" value="1"/>
</dbReference>
<name>S2IZP9_MUCC1</name>